<dbReference type="AlphaFoldDB" id="K4LVH2"/>
<gene>
    <name evidence="1" type="primary">apbE</name>
    <name evidence="1" type="ordered locus">Tph_c18140</name>
</gene>
<organism evidence="1 2">
    <name type="scientific">Thermacetogenium phaeum (strain ATCC BAA-254 / DSM 26808 / PB)</name>
    <dbReference type="NCBI Taxonomy" id="1089553"/>
    <lineage>
        <taxon>Bacteria</taxon>
        <taxon>Bacillati</taxon>
        <taxon>Bacillota</taxon>
        <taxon>Clostridia</taxon>
        <taxon>Thermoanaerobacterales</taxon>
        <taxon>Thermoanaerobacteraceae</taxon>
        <taxon>Thermacetogenium</taxon>
    </lineage>
</organism>
<dbReference type="NCBIfam" id="NF003323">
    <property type="entry name" value="PRK04334.1-3"/>
    <property type="match status" value="1"/>
</dbReference>
<dbReference type="eggNOG" id="COG2122">
    <property type="taxonomic scope" value="Bacteria"/>
</dbReference>
<protein>
    <submittedName>
        <fullName evidence="1">Thiamine synthesis protein ApbE</fullName>
    </submittedName>
</protein>
<dbReference type="InterPro" id="IPR003374">
    <property type="entry name" value="ApbE-like_sf"/>
</dbReference>
<evidence type="ECO:0000313" key="2">
    <source>
        <dbReference type="Proteomes" id="UP000000467"/>
    </source>
</evidence>
<accession>K4LVH2</accession>
<dbReference type="HOGENOM" id="CLU_074757_1_0_9"/>
<reference evidence="1 2" key="1">
    <citation type="journal article" date="2012" name="BMC Genomics">
        <title>Genome-guided analysis of physiological and morphological traits of the fermentative acetate oxidizer Thermacetogenium phaeum.</title>
        <authorList>
            <person name="Oehler D."/>
            <person name="Poehlein A."/>
            <person name="Leimbach A."/>
            <person name="Muller N."/>
            <person name="Daniel R."/>
            <person name="Gottschalk G."/>
            <person name="Schink B."/>
        </authorList>
    </citation>
    <scope>NUCLEOTIDE SEQUENCE [LARGE SCALE GENOMIC DNA]</scope>
    <source>
        <strain evidence="2">ATCC BAA-254 / DSM 26808 / PB</strain>
    </source>
</reference>
<dbReference type="STRING" id="1089553.Tph_c18140"/>
<sequence>MEYAERTYRERVRGKGMVSFPLCVKESDLLISVDRGSFRPELKEIAWELLSRCRESLERYVRRDPEFRWTLAPRPILPGAPRVARLMAAAARRSGVGPMAAVAGAVAEVVGRGLARYAREVIVENGGDIYLKTLQPRVVGIYAGKSPLSEKVGVRLGPCSQGWGICTSSATVGHSLSFGSTDASVVLGTNAALADAAASTLGNLVHREEDISPALEKVLEIKGVRGAVVILGDKLGAIGAVELVPM</sequence>
<proteinExistence type="predicted"/>
<dbReference type="EMBL" id="CP003732">
    <property type="protein sequence ID" value="AFV12014.1"/>
    <property type="molecule type" value="Genomic_DNA"/>
</dbReference>
<dbReference type="PIRSF" id="PIRSF006421">
    <property type="entry name" value="UCP006421"/>
    <property type="match status" value="1"/>
</dbReference>
<dbReference type="KEGG" id="tpz:Tph_c18140"/>
<keyword evidence="2" id="KW-1185">Reference proteome</keyword>
<dbReference type="InterPro" id="IPR007183">
    <property type="entry name" value="UPF0280"/>
</dbReference>
<name>K4LVH2_THEPS</name>
<dbReference type="Proteomes" id="UP000000467">
    <property type="component" value="Chromosome"/>
</dbReference>
<dbReference type="RefSeq" id="WP_015050891.1">
    <property type="nucleotide sequence ID" value="NC_018870.1"/>
</dbReference>
<dbReference type="OrthoDB" id="9787842at2"/>
<dbReference type="Gene3D" id="3.10.520.10">
    <property type="entry name" value="ApbE-like domains"/>
    <property type="match status" value="1"/>
</dbReference>
<evidence type="ECO:0000313" key="1">
    <source>
        <dbReference type="EMBL" id="AFV12014.1"/>
    </source>
</evidence>
<dbReference type="SUPFAM" id="SSF143631">
    <property type="entry name" value="ApbE-like"/>
    <property type="match status" value="1"/>
</dbReference>